<accession>A0A1T4LQL6</accession>
<feature type="transmembrane region" description="Helical" evidence="1">
    <location>
        <begin position="70"/>
        <end position="89"/>
    </location>
</feature>
<keyword evidence="1" id="KW-0812">Transmembrane</keyword>
<dbReference type="NCBIfam" id="TIGR01167">
    <property type="entry name" value="LPXTG_anchor"/>
    <property type="match status" value="1"/>
</dbReference>
<keyword evidence="1" id="KW-0472">Membrane</keyword>
<proteinExistence type="predicted"/>
<sequence length="100" mass="11402">MLEASSEIVAEIPLDVTKEIMLHLPNKNGEEENVSQEKAIYYNKQRGNLPNTNGVEQKVSRNLLPSTNEIMRIGWCLVGTVLVGVFFLVRRKKKREGDYI</sequence>
<reference evidence="2 3" key="1">
    <citation type="submission" date="2017-02" db="EMBL/GenBank/DDBJ databases">
        <authorList>
            <person name="Peterson S.W."/>
        </authorList>
    </citation>
    <scope>NUCLEOTIDE SEQUENCE [LARGE SCALE GENOMIC DNA]</scope>
    <source>
        <strain evidence="2 3">ATCC BAA-1030</strain>
    </source>
</reference>
<evidence type="ECO:0000313" key="2">
    <source>
        <dbReference type="EMBL" id="SJZ57020.1"/>
    </source>
</evidence>
<organism evidence="2 3">
    <name type="scientific">Pilibacter termitis</name>
    <dbReference type="NCBI Taxonomy" id="263852"/>
    <lineage>
        <taxon>Bacteria</taxon>
        <taxon>Bacillati</taxon>
        <taxon>Bacillota</taxon>
        <taxon>Bacilli</taxon>
        <taxon>Lactobacillales</taxon>
        <taxon>Enterococcaceae</taxon>
        <taxon>Pilibacter</taxon>
    </lineage>
</organism>
<name>A0A1T4LQL6_9ENTE</name>
<evidence type="ECO:0000256" key="1">
    <source>
        <dbReference type="SAM" id="Phobius"/>
    </source>
</evidence>
<protein>
    <submittedName>
        <fullName evidence="2">LPXTG-motif cell wall anchor domain-containing protein</fullName>
    </submittedName>
</protein>
<dbReference type="EMBL" id="FUXI01000006">
    <property type="protein sequence ID" value="SJZ57020.1"/>
    <property type="molecule type" value="Genomic_DNA"/>
</dbReference>
<dbReference type="RefSeq" id="WP_078806719.1">
    <property type="nucleotide sequence ID" value="NZ_FUXI01000006.1"/>
</dbReference>
<keyword evidence="1" id="KW-1133">Transmembrane helix</keyword>
<keyword evidence="3" id="KW-1185">Reference proteome</keyword>
<dbReference type="Proteomes" id="UP000190328">
    <property type="component" value="Unassembled WGS sequence"/>
</dbReference>
<dbReference type="AlphaFoldDB" id="A0A1T4LQL6"/>
<evidence type="ECO:0000313" key="3">
    <source>
        <dbReference type="Proteomes" id="UP000190328"/>
    </source>
</evidence>
<gene>
    <name evidence="2" type="ORF">SAMN02745116_00767</name>
</gene>
<dbReference type="STRING" id="263852.SAMN02745116_00767"/>